<comment type="similarity">
    <text evidence="3">Belongs to the WD repeat PRL1/PRL2 family.</text>
</comment>
<dbReference type="EMBL" id="CAXAMM010044624">
    <property type="protein sequence ID" value="CAK9115407.1"/>
    <property type="molecule type" value="Genomic_DNA"/>
</dbReference>
<sequence length="480" mass="53043">MEARLEALVRARRELYGEGEVASGTRCATGREARIAGKVLGSYRDVHEIAAAAAERDEATRVTRKGQRAVAGRDAQGDAQVGKVVRALDPFQSRQDAQSDALVQVAGNGPTKRGTKRKNQRMIQLGAPELAQAESRALQVRRKVPELVRPKWHAPWKLMRVLPGHVGWVHCVAVDPSNEFFFTGSADRTIKVWDLASGTLKVTLTSHSHTVRGLATSERYPYLFSVSEDKSVKCWDLETNQVVRSYHGHLQGVTSVALHPSLDVLVSGGRDACARVWDIRTRKEVHLLGGHDDSVEALLTQPADPQVITGAMDKTIKLWDLAAGKCMTTLTNHRRGVRALAKHPREFSFASGSRDAIKKWESTSARLMLNLKPHNAIVHALAVNQRDVLFSGADDGSIKFFDWNSGHCFQELRTVPQSGSLDSEACVLAAAFDVTGSRLITCEADKSIKVWREDPDASEQSHPLNWDEEAETERLLTERF</sequence>
<dbReference type="InterPro" id="IPR020472">
    <property type="entry name" value="WD40_PAC1"/>
</dbReference>
<dbReference type="SUPFAM" id="SSF50978">
    <property type="entry name" value="WD40 repeat-like"/>
    <property type="match status" value="1"/>
</dbReference>
<dbReference type="Proteomes" id="UP001642464">
    <property type="component" value="Unassembled WGS sequence"/>
</dbReference>
<dbReference type="PROSITE" id="PS50294">
    <property type="entry name" value="WD_REPEATS_REGION"/>
    <property type="match status" value="4"/>
</dbReference>
<dbReference type="InterPro" id="IPR015943">
    <property type="entry name" value="WD40/YVTN_repeat-like_dom_sf"/>
</dbReference>
<evidence type="ECO:0000313" key="6">
    <source>
        <dbReference type="Proteomes" id="UP001642464"/>
    </source>
</evidence>
<reference evidence="5 6" key="1">
    <citation type="submission" date="2024-02" db="EMBL/GenBank/DDBJ databases">
        <authorList>
            <person name="Chen Y."/>
            <person name="Shah S."/>
            <person name="Dougan E. K."/>
            <person name="Thang M."/>
            <person name="Chan C."/>
        </authorList>
    </citation>
    <scope>NUCLEOTIDE SEQUENCE [LARGE SCALE GENOMIC DNA]</scope>
</reference>
<dbReference type="InterPro" id="IPR001680">
    <property type="entry name" value="WD40_rpt"/>
</dbReference>
<gene>
    <name evidence="5" type="ORF">SCF082_LOCUS53417</name>
</gene>
<dbReference type="CDD" id="cd00200">
    <property type="entry name" value="WD40"/>
    <property type="match status" value="1"/>
</dbReference>
<evidence type="ECO:0000256" key="4">
    <source>
        <dbReference type="PROSITE-ProRule" id="PRU00221"/>
    </source>
</evidence>
<keyword evidence="1 4" id="KW-0853">WD repeat</keyword>
<comment type="caution">
    <text evidence="5">The sequence shown here is derived from an EMBL/GenBank/DDBJ whole genome shotgun (WGS) entry which is preliminary data.</text>
</comment>
<dbReference type="PRINTS" id="PR00320">
    <property type="entry name" value="GPROTEINBRPT"/>
</dbReference>
<feature type="repeat" description="WD" evidence="4">
    <location>
        <begin position="288"/>
        <end position="329"/>
    </location>
</feature>
<protein>
    <submittedName>
        <fullName evidence="5">Pre-mRNA-splicing factor prp5 (Complexed with cdc5 protein 1) (Pre-mRNA-processing protein 5)</fullName>
    </submittedName>
</protein>
<proteinExistence type="inferred from homology"/>
<dbReference type="Gene3D" id="2.130.10.10">
    <property type="entry name" value="YVTN repeat-like/Quinoprotein amine dehydrogenase"/>
    <property type="match status" value="1"/>
</dbReference>
<evidence type="ECO:0000256" key="1">
    <source>
        <dbReference type="ARBA" id="ARBA00022574"/>
    </source>
</evidence>
<dbReference type="InterPro" id="IPR045241">
    <property type="entry name" value="Prp46/PLRG1-like"/>
</dbReference>
<keyword evidence="2" id="KW-0677">Repeat</keyword>
<accession>A0ABP0SSM1</accession>
<feature type="repeat" description="WD" evidence="4">
    <location>
        <begin position="204"/>
        <end position="245"/>
    </location>
</feature>
<evidence type="ECO:0000313" key="5">
    <source>
        <dbReference type="EMBL" id="CAK9115407.1"/>
    </source>
</evidence>
<keyword evidence="6" id="KW-1185">Reference proteome</keyword>
<evidence type="ECO:0000256" key="3">
    <source>
        <dbReference type="ARBA" id="ARBA00025726"/>
    </source>
</evidence>
<dbReference type="PROSITE" id="PS50082">
    <property type="entry name" value="WD_REPEATS_2"/>
    <property type="match status" value="4"/>
</dbReference>
<dbReference type="PANTHER" id="PTHR19923:SF0">
    <property type="entry name" value="PLEIOTROPIC REGULATOR 1"/>
    <property type="match status" value="1"/>
</dbReference>
<dbReference type="SMART" id="SM00320">
    <property type="entry name" value="WD40"/>
    <property type="match status" value="7"/>
</dbReference>
<dbReference type="Pfam" id="PF00400">
    <property type="entry name" value="WD40"/>
    <property type="match status" value="7"/>
</dbReference>
<evidence type="ECO:0000256" key="2">
    <source>
        <dbReference type="ARBA" id="ARBA00022737"/>
    </source>
</evidence>
<dbReference type="PROSITE" id="PS00678">
    <property type="entry name" value="WD_REPEATS_1"/>
    <property type="match status" value="2"/>
</dbReference>
<feature type="repeat" description="WD" evidence="4">
    <location>
        <begin position="246"/>
        <end position="287"/>
    </location>
</feature>
<name>A0ABP0SSM1_9DINO</name>
<dbReference type="InterPro" id="IPR019775">
    <property type="entry name" value="WD40_repeat_CS"/>
</dbReference>
<dbReference type="InterPro" id="IPR036322">
    <property type="entry name" value="WD40_repeat_dom_sf"/>
</dbReference>
<organism evidence="5 6">
    <name type="scientific">Durusdinium trenchii</name>
    <dbReference type="NCBI Taxonomy" id="1381693"/>
    <lineage>
        <taxon>Eukaryota</taxon>
        <taxon>Sar</taxon>
        <taxon>Alveolata</taxon>
        <taxon>Dinophyceae</taxon>
        <taxon>Suessiales</taxon>
        <taxon>Symbiodiniaceae</taxon>
        <taxon>Durusdinium</taxon>
    </lineage>
</organism>
<dbReference type="PANTHER" id="PTHR19923">
    <property type="entry name" value="WD40 REPEAT PROTEINPRL1/PRL2-RELATED"/>
    <property type="match status" value="1"/>
</dbReference>
<feature type="repeat" description="WD" evidence="4">
    <location>
        <begin position="162"/>
        <end position="203"/>
    </location>
</feature>